<keyword evidence="2" id="KW-1185">Reference proteome</keyword>
<gene>
    <name evidence="1" type="ordered locus">MexAM1_META2p0535</name>
</gene>
<dbReference type="RefSeq" id="WP_012753841.1">
    <property type="nucleotide sequence ID" value="NC_012811.1"/>
</dbReference>
<dbReference type="KEGG" id="mea:Mex_2p0535"/>
<dbReference type="OrthoDB" id="7295955at2"/>
<proteinExistence type="predicted"/>
<geneLocation type="plasmid" evidence="1 2">
    <name>megaplasmid</name>
</geneLocation>
<dbReference type="EMBL" id="CP001511">
    <property type="protein sequence ID" value="ACS43382.1"/>
    <property type="molecule type" value="Genomic_DNA"/>
</dbReference>
<keyword evidence="1" id="KW-0614">Plasmid</keyword>
<dbReference type="AlphaFoldDB" id="C5B4K0"/>
<sequence>MIGIFILAVVVVAIAAAVGYSLVTEIKTGEIVSMAGRNAPRMDAAVSAVAAAARPLSGGQPVVPAPSPDSSGRAVLPTWVTTEGAAPWGVSYGYCPYAVPDRLDLAASADEAVGGQGERRPIATVPLRAEGTDRPFVVAGARPARGDDDPDAPSVAAFVISPVPGSQKVPDCGSVVWKGGRFRVAGEVPGIVAVLSTERLRDAATGLGAVLRWAAPGGTGDGRSRGEPAPLSTILAEWRSIRPTRTVVRLVGQGPHVLSPDDLDLLPRNAGREGSLNLLSDQEARALLAGPAGGGRVDVGIDLSVAGITVSNALGMTVRGGGRLVAVSSTLRHLLLDGGDAVLGSGADILLDPVLDPGAAARVRGGILALEEAAGNRKTVSAGAGRAAFALQGGTLVVNGADLQVDPAPDWISVENGGRVSALPRYVGGAAVTPSVVAGAGEAAPIRSRVSFGPDGGSVDDGGIEAGVVQIAETCEGPSCAASCPADRRVVSGDCEGSSAGWALRSFGTGGGASAWSCAWSALTPSPPVMQSTARATCARIR</sequence>
<evidence type="ECO:0000313" key="1">
    <source>
        <dbReference type="EMBL" id="ACS43382.1"/>
    </source>
</evidence>
<name>C5B4K0_METEA</name>
<dbReference type="HOGENOM" id="CLU_502319_0_0_5"/>
<protein>
    <submittedName>
        <fullName evidence="1">Uncharacterized protein</fullName>
    </submittedName>
</protein>
<evidence type="ECO:0000313" key="2">
    <source>
        <dbReference type="Proteomes" id="UP000009081"/>
    </source>
</evidence>
<reference evidence="1 2" key="1">
    <citation type="journal article" date="2009" name="PLoS ONE">
        <title>Methylobacterium genome sequences: a reference blueprint to investigate microbial metabolism of C1 compounds from natural and industrial sources.</title>
        <authorList>
            <person name="Vuilleumier S."/>
            <person name="Chistoserdova L."/>
            <person name="Lee M.-C."/>
            <person name="Bringel F."/>
            <person name="Lajus A."/>
            <person name="Zhou Y."/>
            <person name="Gourion B."/>
            <person name="Barbe V."/>
            <person name="Chang J."/>
            <person name="Cruveiller S."/>
            <person name="Dossat C."/>
            <person name="Gillett W."/>
            <person name="Gruffaz C."/>
            <person name="Haugen E."/>
            <person name="Hourcade E."/>
            <person name="Levy R."/>
            <person name="Mangenot S."/>
            <person name="Muller E."/>
            <person name="Nadalig T."/>
            <person name="Pagni M."/>
            <person name="Penny C."/>
            <person name="Peyraud R."/>
            <person name="Robinson D.G."/>
            <person name="Roche D."/>
            <person name="Rouy Z."/>
            <person name="Saenampechek C."/>
            <person name="Salvignol G."/>
            <person name="Vallenet D."/>
            <person name="Wu Z."/>
            <person name="Marx C.J."/>
            <person name="Vorholt J.A."/>
            <person name="Olson M.V."/>
            <person name="Kaul R."/>
            <person name="Weissenbach J."/>
            <person name="Medigue C."/>
            <person name="Lidstrom M.E."/>
        </authorList>
    </citation>
    <scope>NUCLEOTIDE SEQUENCE [LARGE SCALE GENOMIC DNA]</scope>
    <source>
        <strain evidence="2">ATCC 14718 / DSM 1338 / JCM 2805 / NCIMB 9133 / AM1</strain>
    </source>
</reference>
<organism evidence="1 2">
    <name type="scientific">Methylorubrum extorquens (strain ATCC 14718 / DSM 1338 / JCM 2805 / NCIMB 9133 / AM1)</name>
    <name type="common">Methylobacterium extorquens</name>
    <dbReference type="NCBI Taxonomy" id="272630"/>
    <lineage>
        <taxon>Bacteria</taxon>
        <taxon>Pseudomonadati</taxon>
        <taxon>Pseudomonadota</taxon>
        <taxon>Alphaproteobacteria</taxon>
        <taxon>Hyphomicrobiales</taxon>
        <taxon>Methylobacteriaceae</taxon>
        <taxon>Methylorubrum</taxon>
    </lineage>
</organism>
<dbReference type="Proteomes" id="UP000009081">
    <property type="component" value="Plasmid megaplasmid"/>
</dbReference>
<accession>C5B4K0</accession>